<accession>A0A0S2TI08</accession>
<keyword evidence="2" id="KW-1185">Reference proteome</keyword>
<evidence type="ECO:0000313" key="1">
    <source>
        <dbReference type="EMBL" id="ALP54803.1"/>
    </source>
</evidence>
<sequence>MNQRPRLIQVGAPDLDAKTSPILEETDEEMEVMALGQEDQTQCYFNNVAYPDGSYVCSGSGELLHCEKGIWIMEGGCDPDNP</sequence>
<gene>
    <name evidence="1" type="ORF">Tel_09360</name>
</gene>
<protein>
    <recommendedName>
        <fullName evidence="3">DUF1496 domain-containing protein</fullName>
    </recommendedName>
</protein>
<dbReference type="KEGG" id="tee:Tel_09360"/>
<reference evidence="1" key="1">
    <citation type="submission" date="2015-10" db="EMBL/GenBank/DDBJ databases">
        <title>Description of Candidatus Tenderia electrophaga gen. nov, sp. nov., an Uncultivated Electroautotroph from a Biocathode Enrichment.</title>
        <authorList>
            <person name="Eddie B.J."/>
            <person name="Malanoski A.P."/>
            <person name="Wang Z."/>
            <person name="Hall R.J."/>
            <person name="Oh S.D."/>
            <person name="Heiner C."/>
            <person name="Lin B."/>
            <person name="Strycharz-Glaven S.M."/>
        </authorList>
    </citation>
    <scope>NUCLEOTIDE SEQUENCE [LARGE SCALE GENOMIC DNA]</scope>
    <source>
        <strain evidence="1">NRL1</strain>
    </source>
</reference>
<organism evidence="1 2">
    <name type="scientific">Candidatus Tenderia electrophaga</name>
    <dbReference type="NCBI Taxonomy" id="1748243"/>
    <lineage>
        <taxon>Bacteria</taxon>
        <taxon>Pseudomonadati</taxon>
        <taxon>Pseudomonadota</taxon>
        <taxon>Gammaproteobacteria</taxon>
        <taxon>Candidatus Tenderiales</taxon>
        <taxon>Candidatus Tenderiaceae</taxon>
        <taxon>Candidatus Tenderia</taxon>
    </lineage>
</organism>
<dbReference type="Proteomes" id="UP000055136">
    <property type="component" value="Chromosome"/>
</dbReference>
<name>A0A0S2TI08_9GAMM</name>
<dbReference type="EMBL" id="CP013099">
    <property type="protein sequence ID" value="ALP54803.1"/>
    <property type="molecule type" value="Genomic_DNA"/>
</dbReference>
<evidence type="ECO:0000313" key="2">
    <source>
        <dbReference type="Proteomes" id="UP000055136"/>
    </source>
</evidence>
<dbReference type="AlphaFoldDB" id="A0A0S2TI08"/>
<evidence type="ECO:0008006" key="3">
    <source>
        <dbReference type="Google" id="ProtNLM"/>
    </source>
</evidence>
<proteinExistence type="predicted"/>